<dbReference type="PANTHER" id="PTHR36454">
    <property type="entry name" value="LMO2823 PROTEIN"/>
    <property type="match status" value="1"/>
</dbReference>
<gene>
    <name evidence="1" type="ORF">EZS28_003844</name>
</gene>
<dbReference type="OrthoDB" id="5126881at2759"/>
<organism evidence="1 2">
    <name type="scientific">Streblomastix strix</name>
    <dbReference type="NCBI Taxonomy" id="222440"/>
    <lineage>
        <taxon>Eukaryota</taxon>
        <taxon>Metamonada</taxon>
        <taxon>Preaxostyla</taxon>
        <taxon>Oxymonadida</taxon>
        <taxon>Streblomastigidae</taxon>
        <taxon>Streblomastix</taxon>
    </lineage>
</organism>
<dbReference type="Pfam" id="PF06245">
    <property type="entry name" value="DUF1015"/>
    <property type="match status" value="1"/>
</dbReference>
<sequence length="451" mass="51160">MTDKVFIHIPKLLLPKPENRSAWPVVACDQFTSEPEYWESVKKEVGDKPSMLRLTLPELYLNCPEEEKMIGDIVAAMKDYTDKQIFEEIEACVYVERKTRKTPCRRGIVLALDLEAYNYDIKAKPSPIRPTEMTVVERIPPRLRVRSQALIESPHILILIDDPERKIIEPLTEEKGSLKKLYDQELMLGAGHITGYEVPSARLEPIVKELERLADPAKFEAKYGVKKGTPVLLFAVGDGNHSLATAKKSWEDIKSKVNKKQLPDLVASHPARYCMVELENIYDEGIEFEPIHRVLFGVKQPLLASLEKEIGKKKVIVEQEFKDIAELHEAVEKPSTLKDTHHFGLIEGGKFLLVAIPSGKHTLPVGAVTEALDSSSVKKQFAKIDYIHGDDVVMKLVSSNEKENVGIVLPLMQKTQLFPTVIKNNRLPRKTFSMGEADEKRFYFECRKIVP</sequence>
<dbReference type="Proteomes" id="UP000324800">
    <property type="component" value="Unassembled WGS sequence"/>
</dbReference>
<comment type="caution">
    <text evidence="1">The sequence shown here is derived from an EMBL/GenBank/DDBJ whole genome shotgun (WGS) entry which is preliminary data.</text>
</comment>
<evidence type="ECO:0000313" key="1">
    <source>
        <dbReference type="EMBL" id="KAA6400630.1"/>
    </source>
</evidence>
<name>A0A5J4X0G5_9EUKA</name>
<accession>A0A5J4X0G5</accession>
<reference evidence="1 2" key="1">
    <citation type="submission" date="2019-03" db="EMBL/GenBank/DDBJ databases">
        <title>Single cell metagenomics reveals metabolic interactions within the superorganism composed of flagellate Streblomastix strix and complex community of Bacteroidetes bacteria on its surface.</title>
        <authorList>
            <person name="Treitli S.C."/>
            <person name="Kolisko M."/>
            <person name="Husnik F."/>
            <person name="Keeling P."/>
            <person name="Hampl V."/>
        </authorList>
    </citation>
    <scope>NUCLEOTIDE SEQUENCE [LARGE SCALE GENOMIC DNA]</scope>
    <source>
        <strain evidence="1">ST1C</strain>
    </source>
</reference>
<dbReference type="AlphaFoldDB" id="A0A5J4X0G5"/>
<dbReference type="EMBL" id="SNRW01000530">
    <property type="protein sequence ID" value="KAA6400630.1"/>
    <property type="molecule type" value="Genomic_DNA"/>
</dbReference>
<proteinExistence type="predicted"/>
<dbReference type="InterPro" id="IPR008323">
    <property type="entry name" value="UCP033563"/>
</dbReference>
<dbReference type="PANTHER" id="PTHR36454:SF1">
    <property type="entry name" value="DUF1015 DOMAIN-CONTAINING PROTEIN"/>
    <property type="match status" value="1"/>
</dbReference>
<protein>
    <submittedName>
        <fullName evidence="1">Putative Bifunctional protein FolD</fullName>
    </submittedName>
</protein>
<evidence type="ECO:0000313" key="2">
    <source>
        <dbReference type="Proteomes" id="UP000324800"/>
    </source>
</evidence>